<organism evidence="1">
    <name type="scientific">Siphoviridae sp. ctvuW5</name>
    <dbReference type="NCBI Taxonomy" id="2825725"/>
    <lineage>
        <taxon>Viruses</taxon>
        <taxon>Duplodnaviria</taxon>
        <taxon>Heunggongvirae</taxon>
        <taxon>Uroviricota</taxon>
        <taxon>Caudoviricetes</taxon>
    </lineage>
</organism>
<proteinExistence type="predicted"/>
<accession>A0A8S5TX99</accession>
<dbReference type="EMBL" id="BK015953">
    <property type="protein sequence ID" value="DAF86817.1"/>
    <property type="molecule type" value="Genomic_DNA"/>
</dbReference>
<protein>
    <submittedName>
        <fullName evidence="1">Uncharacterized protein</fullName>
    </submittedName>
</protein>
<sequence length="109" mass="12877">MRNERKANSKVLLMIAKLYERLSDISAKDRQIYYAGLSYEDIFQDTIIKVSTDEKAADITDENEFVKYFIYRMRTVQYQTIKNSKRLKITTYADNLQAKESEKEGEETI</sequence>
<name>A0A8S5TX99_9CAUD</name>
<evidence type="ECO:0000313" key="1">
    <source>
        <dbReference type="EMBL" id="DAF86817.1"/>
    </source>
</evidence>
<reference evidence="1" key="1">
    <citation type="journal article" date="2021" name="Proc. Natl. Acad. Sci. U.S.A.">
        <title>A Catalog of Tens of Thousands of Viruses from Human Metagenomes Reveals Hidden Associations with Chronic Diseases.</title>
        <authorList>
            <person name="Tisza M.J."/>
            <person name="Buck C.B."/>
        </authorList>
    </citation>
    <scope>NUCLEOTIDE SEQUENCE</scope>
    <source>
        <strain evidence="1">CtvuW5</strain>
    </source>
</reference>